<dbReference type="Pfam" id="PF09103">
    <property type="entry name" value="BRCA-2_OB1"/>
    <property type="match status" value="1"/>
</dbReference>
<feature type="domain" description="BRCA2 OB1" evidence="2">
    <location>
        <begin position="512"/>
        <end position="631"/>
    </location>
</feature>
<feature type="region of interest" description="Disordered" evidence="1">
    <location>
        <begin position="42"/>
        <end position="89"/>
    </location>
</feature>
<evidence type="ECO:0000313" key="3">
    <source>
        <dbReference type="EMBL" id="PPR01921.1"/>
    </source>
</evidence>
<dbReference type="InterPro" id="IPR012340">
    <property type="entry name" value="NA-bd_OB-fold"/>
</dbReference>
<dbReference type="SUPFAM" id="SSF81872">
    <property type="entry name" value="BRCA2 helical domain"/>
    <property type="match status" value="1"/>
</dbReference>
<dbReference type="OrthoDB" id="21095at2759"/>
<dbReference type="STRING" id="181874.A0A409YFZ5"/>
<protein>
    <recommendedName>
        <fullName evidence="2">BRCA2 OB1 domain-containing protein</fullName>
    </recommendedName>
</protein>
<dbReference type="InterPro" id="IPR015525">
    <property type="entry name" value="BRCA2"/>
</dbReference>
<evidence type="ECO:0000256" key="1">
    <source>
        <dbReference type="SAM" id="MobiDB-lite"/>
    </source>
</evidence>
<feature type="region of interest" description="Disordered" evidence="1">
    <location>
        <begin position="322"/>
        <end position="350"/>
    </location>
</feature>
<dbReference type="InParanoid" id="A0A409YFZ5"/>
<comment type="caution">
    <text evidence="3">The sequence shown here is derived from an EMBL/GenBank/DDBJ whole genome shotgun (WGS) entry which is preliminary data.</text>
</comment>
<dbReference type="InterPro" id="IPR036315">
    <property type="entry name" value="BRCA2_hlx_sf"/>
</dbReference>
<accession>A0A409YFZ5</accession>
<dbReference type="Gene3D" id="2.40.50.140">
    <property type="entry name" value="Nucleic acid-binding proteins"/>
    <property type="match status" value="3"/>
</dbReference>
<reference evidence="3 4" key="1">
    <citation type="journal article" date="2018" name="Evol. Lett.">
        <title>Horizontal gene cluster transfer increased hallucinogenic mushroom diversity.</title>
        <authorList>
            <person name="Reynolds H.T."/>
            <person name="Vijayakumar V."/>
            <person name="Gluck-Thaler E."/>
            <person name="Korotkin H.B."/>
            <person name="Matheny P.B."/>
            <person name="Slot J.C."/>
        </authorList>
    </citation>
    <scope>NUCLEOTIDE SEQUENCE [LARGE SCALE GENOMIC DNA]</scope>
    <source>
        <strain evidence="3 4">2629</strain>
    </source>
</reference>
<evidence type="ECO:0000259" key="2">
    <source>
        <dbReference type="Pfam" id="PF09103"/>
    </source>
</evidence>
<gene>
    <name evidence="3" type="ORF">CVT24_001260</name>
</gene>
<feature type="region of interest" description="Disordered" evidence="1">
    <location>
        <begin position="1"/>
        <end position="20"/>
    </location>
</feature>
<dbReference type="GO" id="GO:0006355">
    <property type="term" value="P:regulation of DNA-templated transcription"/>
    <property type="evidence" value="ECO:0007669"/>
    <property type="project" value="TreeGrafter"/>
</dbReference>
<feature type="compositionally biased region" description="Polar residues" evidence="1">
    <location>
        <begin position="204"/>
        <end position="238"/>
    </location>
</feature>
<dbReference type="InterPro" id="IPR015187">
    <property type="entry name" value="BRCA2_OB_1"/>
</dbReference>
<feature type="region of interest" description="Disordered" evidence="1">
    <location>
        <begin position="200"/>
        <end position="299"/>
    </location>
</feature>
<keyword evidence="4" id="KW-1185">Reference proteome</keyword>
<dbReference type="SUPFAM" id="SSF50249">
    <property type="entry name" value="Nucleic acid-binding proteins"/>
    <property type="match status" value="2"/>
</dbReference>
<feature type="compositionally biased region" description="Polar residues" evidence="1">
    <location>
        <begin position="275"/>
        <end position="295"/>
    </location>
</feature>
<dbReference type="Proteomes" id="UP000284842">
    <property type="component" value="Unassembled WGS sequence"/>
</dbReference>
<proteinExistence type="predicted"/>
<dbReference type="PANTHER" id="PTHR11289:SF0">
    <property type="entry name" value="BREAST CANCER TYPE 2 SUSCEPTIBILITY PROTEIN"/>
    <property type="match status" value="1"/>
</dbReference>
<evidence type="ECO:0000313" key="4">
    <source>
        <dbReference type="Proteomes" id="UP000284842"/>
    </source>
</evidence>
<sequence>MATTFHSSPEKKRQRLSSPDLYEDEYDDAVFAAFDEIMSSQQSIQPVKLGPAHIKPQLKRGLDWDTPHQSSPPETHSFRPAAALSLQDDPENIFSDRKSFSTAKSTFSFGFSSAAALPQQDDYEPSSSPENPPEIDVDAWFNDTTIPPEGFMTAGFTSAKNKPIVVSEAALQSAKSRLSEWEKEDVQQEPQELVNGFTSAAKIGSSTKSPQSTPLAGSSRSNTAASHYPSFSTPSITKTGPKPKPFIPPSLKRPTVPTSTPKTSSNLNPNKPLPFSTSFTPASGIQSTHHLSSKGNKFRTPFKLPTATARGNFVTPLKKALKPLGSGPSKPALVTPSPLTKPPNSRLGSNGSHFTPSAIAPPSNRVQRKQYFDLTPPADRITLASSGLLPQQYDQRDFEELGIDINVLKRITPATAIHYTFYTASRNPAEAKDNVKLGPTQALAELLSRGCTLAKQPWVDNHWCLILWKLAGMVALDPKSEINPATKRWCWDEVIRQLLYRYERELNRGIRPALRKISTQDAPSEFPMTLCISDVIWTDREIGDTGHSERVVELEVTDGWYRLRAKVDLPLMKAIGKDVLTVGKKLGVAGAKLLTEKKEPMEILEAYDSVQLGLSANSSHLMPWHSKLGFMAGPCISTLNHLNEHGGIVAAMDLVVIKCHPIGYMEFKEGSVKGPMGQKEEDEVEADWRQQREVSASEMRIKYEKRYARYQDIAERLERKAGNRFKPGDNDYPPDNLDSLYDDLEYPENTARLIQSILPMNAGWFARHIRKQLEREQDRIGEDIERELDSIHPPRKVRSFCVVVMQDSKTMRRTSNRSVQLTVWDANTLVLEEGDRPATFRVGQRFMVTHLMPTQPNAWMKEESNPEVFLSTRRETRWTKLKKDA</sequence>
<name>A0A409YFZ5_9AGAR</name>
<dbReference type="EMBL" id="NHTK01001202">
    <property type="protein sequence ID" value="PPR01921.1"/>
    <property type="molecule type" value="Genomic_DNA"/>
</dbReference>
<dbReference type="PANTHER" id="PTHR11289">
    <property type="entry name" value="BREAST CANCER TYPE 2 SUSCEPTIBILITY PROTEIN BRCA2"/>
    <property type="match status" value="1"/>
</dbReference>
<organism evidence="3 4">
    <name type="scientific">Panaeolus cyanescens</name>
    <dbReference type="NCBI Taxonomy" id="181874"/>
    <lineage>
        <taxon>Eukaryota</taxon>
        <taxon>Fungi</taxon>
        <taxon>Dikarya</taxon>
        <taxon>Basidiomycota</taxon>
        <taxon>Agaricomycotina</taxon>
        <taxon>Agaricomycetes</taxon>
        <taxon>Agaricomycetidae</taxon>
        <taxon>Agaricales</taxon>
        <taxon>Agaricineae</taxon>
        <taxon>Galeropsidaceae</taxon>
        <taxon>Panaeolus</taxon>
    </lineage>
</organism>
<feature type="region of interest" description="Disordered" evidence="1">
    <location>
        <begin position="118"/>
        <end position="137"/>
    </location>
</feature>
<feature type="compositionally biased region" description="Low complexity" evidence="1">
    <location>
        <begin position="254"/>
        <end position="265"/>
    </location>
</feature>
<dbReference type="GO" id="GO:0000724">
    <property type="term" value="P:double-strand break repair via homologous recombination"/>
    <property type="evidence" value="ECO:0007669"/>
    <property type="project" value="InterPro"/>
</dbReference>
<dbReference type="AlphaFoldDB" id="A0A409YFZ5"/>